<accession>A0A231GTS8</accession>
<sequence>MSENSGEELAGRVSLSAAVDALRAELARAWEGAQSETVRFKPTAVELTLQVAVTSAGKAHGGIKWWLVDAGAEASRQSVATQTVKMTLEPVVFTEKGEPVTEVYIDSVRDRSPLHSTDPR</sequence>
<dbReference type="Pfam" id="PF19631">
    <property type="entry name" value="Trypco2"/>
    <property type="match status" value="1"/>
</dbReference>
<keyword evidence="3" id="KW-1185">Reference proteome</keyword>
<comment type="caution">
    <text evidence="2">The sequence shown here is derived from an EMBL/GenBank/DDBJ whole genome shotgun (WGS) entry which is preliminary data.</text>
</comment>
<dbReference type="EMBL" id="NGAF01000049">
    <property type="protein sequence ID" value="OXR39955.1"/>
    <property type="molecule type" value="Genomic_DNA"/>
</dbReference>
<reference evidence="2 3" key="1">
    <citation type="submission" date="2017-07" db="EMBL/GenBank/DDBJ databases">
        <title>First draft Genome Sequence of Nocardia cerradoensis isolated from human infection.</title>
        <authorList>
            <person name="Carrasco G."/>
        </authorList>
    </citation>
    <scope>NUCLEOTIDE SEQUENCE [LARGE SCALE GENOMIC DNA]</scope>
    <source>
        <strain evidence="2 3">CNM20130759</strain>
    </source>
</reference>
<name>A0A231GTS8_9NOCA</name>
<dbReference type="AlphaFoldDB" id="A0A231GTS8"/>
<dbReference type="InterPro" id="IPR045608">
    <property type="entry name" value="Trypco2"/>
</dbReference>
<organism evidence="2 3">
    <name type="scientific">Nocardia cerradoensis</name>
    <dbReference type="NCBI Taxonomy" id="85688"/>
    <lineage>
        <taxon>Bacteria</taxon>
        <taxon>Bacillati</taxon>
        <taxon>Actinomycetota</taxon>
        <taxon>Actinomycetes</taxon>
        <taxon>Mycobacteriales</taxon>
        <taxon>Nocardiaceae</taxon>
        <taxon>Nocardia</taxon>
    </lineage>
</organism>
<gene>
    <name evidence="2" type="ORF">B7C42_07962</name>
</gene>
<evidence type="ECO:0000259" key="1">
    <source>
        <dbReference type="Pfam" id="PF19631"/>
    </source>
</evidence>
<dbReference type="Proteomes" id="UP000215506">
    <property type="component" value="Unassembled WGS sequence"/>
</dbReference>
<evidence type="ECO:0000313" key="2">
    <source>
        <dbReference type="EMBL" id="OXR39955.1"/>
    </source>
</evidence>
<proteinExistence type="predicted"/>
<dbReference type="RefSeq" id="WP_157170352.1">
    <property type="nucleotide sequence ID" value="NZ_JAAXOR010000002.1"/>
</dbReference>
<evidence type="ECO:0000313" key="3">
    <source>
        <dbReference type="Proteomes" id="UP000215506"/>
    </source>
</evidence>
<protein>
    <recommendedName>
        <fullName evidence="1">Trypsin-co-occurring domain-containing protein</fullName>
    </recommendedName>
</protein>
<feature type="domain" description="Trypsin-co-occurring" evidence="1">
    <location>
        <begin position="13"/>
        <end position="90"/>
    </location>
</feature>